<feature type="transmembrane region" description="Helical" evidence="9">
    <location>
        <begin position="58"/>
        <end position="88"/>
    </location>
</feature>
<dbReference type="Proteomes" id="UP000237040">
    <property type="component" value="Unassembled WGS sequence"/>
</dbReference>
<dbReference type="PROSITE" id="PS50928">
    <property type="entry name" value="ABC_TM1"/>
    <property type="match status" value="1"/>
</dbReference>
<comment type="caution">
    <text evidence="10">Lacks conserved residue(s) required for the propagation of feature annotation.</text>
</comment>
<comment type="subcellular location">
    <subcellularLocation>
        <location evidence="1 9">Cell membrane</location>
        <topology evidence="1 9">Multi-pass membrane protein</topology>
    </subcellularLocation>
</comment>
<feature type="transmembrane region" description="Helical" evidence="9">
    <location>
        <begin position="255"/>
        <end position="275"/>
    </location>
</feature>
<organism evidence="12 13">
    <name type="scientific">Caldisericum exile</name>
    <dbReference type="NCBI Taxonomy" id="693075"/>
    <lineage>
        <taxon>Bacteria</taxon>
        <taxon>Pseudomonadati</taxon>
        <taxon>Caldisericota/Cryosericota group</taxon>
        <taxon>Caldisericota</taxon>
        <taxon>Caldisericia</taxon>
        <taxon>Caldisericales</taxon>
        <taxon>Caldisericaceae</taxon>
        <taxon>Caldisericum</taxon>
    </lineage>
</organism>
<dbReference type="PANTHER" id="PTHR30425">
    <property type="entry name" value="PHOSPHATE TRANSPORT SYSTEM PERMEASE PROTEIN PST"/>
    <property type="match status" value="1"/>
</dbReference>
<evidence type="ECO:0000259" key="11">
    <source>
        <dbReference type="PROSITE" id="PS50928"/>
    </source>
</evidence>
<evidence type="ECO:0000256" key="9">
    <source>
        <dbReference type="RuleBase" id="RU363032"/>
    </source>
</evidence>
<dbReference type="SUPFAM" id="SSF161098">
    <property type="entry name" value="MetI-like"/>
    <property type="match status" value="1"/>
</dbReference>
<dbReference type="Gene3D" id="1.10.3720.10">
    <property type="entry name" value="MetI-like"/>
    <property type="match status" value="1"/>
</dbReference>
<evidence type="ECO:0000256" key="4">
    <source>
        <dbReference type="ARBA" id="ARBA00022475"/>
    </source>
</evidence>
<dbReference type="EMBL" id="PNIL01000055">
    <property type="protein sequence ID" value="PMP67145.1"/>
    <property type="molecule type" value="Genomic_DNA"/>
</dbReference>
<keyword evidence="6 9" id="KW-0812">Transmembrane</keyword>
<reference evidence="12 13" key="1">
    <citation type="submission" date="2018-01" db="EMBL/GenBank/DDBJ databases">
        <title>Metagenomic assembled genomes from two thermal pools in the Uzon Caldera, Kamchatka, Russia.</title>
        <authorList>
            <person name="Wilkins L."/>
            <person name="Ettinger C."/>
        </authorList>
    </citation>
    <scope>NUCLEOTIDE SEQUENCE [LARGE SCALE GENOMIC DNA]</scope>
    <source>
        <strain evidence="12">ZAV-07</strain>
    </source>
</reference>
<dbReference type="PANTHER" id="PTHR30425:SF1">
    <property type="entry name" value="PHOSPHATE TRANSPORT SYSTEM PERMEASE PROTEIN PSTC"/>
    <property type="match status" value="1"/>
</dbReference>
<evidence type="ECO:0000256" key="7">
    <source>
        <dbReference type="ARBA" id="ARBA00022989"/>
    </source>
</evidence>
<evidence type="ECO:0000256" key="5">
    <source>
        <dbReference type="ARBA" id="ARBA00022592"/>
    </source>
</evidence>
<dbReference type="Pfam" id="PF00528">
    <property type="entry name" value="BPD_transp_1"/>
    <property type="match status" value="1"/>
</dbReference>
<keyword evidence="3 9" id="KW-0813">Transport</keyword>
<dbReference type="GO" id="GO:0006817">
    <property type="term" value="P:phosphate ion transport"/>
    <property type="evidence" value="ECO:0007669"/>
    <property type="project" value="UniProtKB-KW"/>
</dbReference>
<comment type="similarity">
    <text evidence="2 10">Belongs to the binding-protein-dependent transport system permease family. CysTW subfamily.</text>
</comment>
<dbReference type="InterPro" id="IPR035906">
    <property type="entry name" value="MetI-like_sf"/>
</dbReference>
<dbReference type="NCBIfam" id="TIGR02138">
    <property type="entry name" value="phosphate_pstC"/>
    <property type="match status" value="1"/>
</dbReference>
<keyword evidence="5 10" id="KW-0592">Phosphate transport</keyword>
<dbReference type="GO" id="GO:0005315">
    <property type="term" value="F:phosphate transmembrane transporter activity"/>
    <property type="evidence" value="ECO:0007669"/>
    <property type="project" value="InterPro"/>
</dbReference>
<feature type="transmembrane region" description="Helical" evidence="9">
    <location>
        <begin position="141"/>
        <end position="159"/>
    </location>
</feature>
<feature type="domain" description="ABC transmembrane type-1" evidence="11">
    <location>
        <begin position="65"/>
        <end position="276"/>
    </location>
</feature>
<name>A0A2J6WE29_9BACT</name>
<feature type="transmembrane region" description="Helical" evidence="9">
    <location>
        <begin position="108"/>
        <end position="129"/>
    </location>
</feature>
<dbReference type="GO" id="GO:0005886">
    <property type="term" value="C:plasma membrane"/>
    <property type="evidence" value="ECO:0007669"/>
    <property type="project" value="UniProtKB-SubCell"/>
</dbReference>
<evidence type="ECO:0000313" key="12">
    <source>
        <dbReference type="EMBL" id="PMP67145.1"/>
    </source>
</evidence>
<gene>
    <name evidence="12" type="primary">pstC</name>
    <name evidence="12" type="ORF">C0189_03685</name>
</gene>
<keyword evidence="7 9" id="KW-1133">Transmembrane helix</keyword>
<dbReference type="AlphaFoldDB" id="A0A2J6WE29"/>
<comment type="function">
    <text evidence="10">Part of the binding-protein-dependent transport system for phosphate; probably responsible for the translocation of the substrate across the membrane.</text>
</comment>
<accession>A0A2J6WE29</accession>
<evidence type="ECO:0000256" key="6">
    <source>
        <dbReference type="ARBA" id="ARBA00022692"/>
    </source>
</evidence>
<evidence type="ECO:0000256" key="2">
    <source>
        <dbReference type="ARBA" id="ARBA00007069"/>
    </source>
</evidence>
<evidence type="ECO:0000256" key="10">
    <source>
        <dbReference type="RuleBase" id="RU363054"/>
    </source>
</evidence>
<evidence type="ECO:0000256" key="3">
    <source>
        <dbReference type="ARBA" id="ARBA00022448"/>
    </source>
</evidence>
<evidence type="ECO:0000256" key="1">
    <source>
        <dbReference type="ARBA" id="ARBA00004651"/>
    </source>
</evidence>
<evidence type="ECO:0000313" key="13">
    <source>
        <dbReference type="Proteomes" id="UP000237040"/>
    </source>
</evidence>
<dbReference type="InterPro" id="IPR011864">
    <property type="entry name" value="Phosphate_PstC"/>
</dbReference>
<comment type="caution">
    <text evidence="12">The sequence shown here is derived from an EMBL/GenBank/DDBJ whole genome shotgun (WGS) entry which is preliminary data.</text>
</comment>
<keyword evidence="8 9" id="KW-0472">Membrane</keyword>
<proteinExistence type="inferred from homology"/>
<keyword evidence="4 10" id="KW-1003">Cell membrane</keyword>
<dbReference type="InterPro" id="IPR000515">
    <property type="entry name" value="MetI-like"/>
</dbReference>
<protein>
    <recommendedName>
        <fullName evidence="10">Phosphate transport system permease protein</fullName>
    </recommendedName>
</protein>
<feature type="transmembrane region" description="Helical" evidence="9">
    <location>
        <begin position="12"/>
        <end position="37"/>
    </location>
</feature>
<dbReference type="InterPro" id="IPR051124">
    <property type="entry name" value="Phosphate_Transport_Permease"/>
</dbReference>
<evidence type="ECO:0000256" key="8">
    <source>
        <dbReference type="ARBA" id="ARBA00023136"/>
    </source>
</evidence>
<sequence length="289" mass="31566">MKRNLIEYLLPIFGYIAILIVGGIIVVISIEGMPLLSKYSIIELITCKEWRPTSTPPLFGFLPSIISTFFIAFFSMLFAIPLSLGTAIYLSKLASPKLRSILKPTIELLANIPSVIYGVFALLFLAPLIKKLFNLPIGLNGLNASIILAIMSIPTITTLSEDAISMVPKEHELASYALGASNLETIFGITLPSSLEGIFASIIAGFGRAIGETMAVLIASGNSIRIPRSILEPMRPITATIALEMAETPVGSDHYRALFLLALILLFLVLSFNLLSRYLKSLYRRKLYG</sequence>
<dbReference type="CDD" id="cd06261">
    <property type="entry name" value="TM_PBP2"/>
    <property type="match status" value="1"/>
</dbReference>